<dbReference type="SUPFAM" id="SSF55979">
    <property type="entry name" value="DNA clamp"/>
    <property type="match status" value="1"/>
</dbReference>
<protein>
    <submittedName>
        <fullName evidence="6">Checkpoint clamp complex protein Rad1</fullName>
        <ecNumber evidence="6">3.1.11.2</ecNumber>
    </submittedName>
</protein>
<dbReference type="OrthoDB" id="337581at2759"/>
<dbReference type="GO" id="GO:0006281">
    <property type="term" value="P:DNA repair"/>
    <property type="evidence" value="ECO:0007669"/>
    <property type="project" value="UniProtKB-KW"/>
</dbReference>
<sequence length="321" mass="34647">MAGDDAAGAAPALFSARLNNIRPLVNMLRTIGFRPRATCAISSSGLVFTVEEAQSIVAQAYLRTDLFAAFSYNAALAREQSPDAGDEEPTTYVALPLDNLIECMMLFYGPSGSSGSSSSNTGGGIQSAALGGGGAADLRGASTAHIAFNGLGSDFELMLEERGVISVCRMATFLPEAAADLDFSRSPVVQQLIIRSEWLRDAFSELDPTSEAVGIAISSTAPYFRVSTMGDSGSTEMTYSKDERVLDSFFCSEEQENRYKLSLVLRCRLALALSDKTKIRINQRGFLSLQFMIPTDADVSFVNFLYAPLVHADELQQQQYQ</sequence>
<keyword evidence="6" id="KW-0378">Hydrolase</keyword>
<keyword evidence="7" id="KW-1185">Reference proteome</keyword>
<dbReference type="Proteomes" id="UP001140217">
    <property type="component" value="Unassembled WGS sequence"/>
</dbReference>
<comment type="subcellular location">
    <subcellularLocation>
        <location evidence="1">Nucleus</location>
    </subcellularLocation>
</comment>
<dbReference type="Gene3D" id="3.70.10.10">
    <property type="match status" value="1"/>
</dbReference>
<keyword evidence="3" id="KW-0227">DNA damage</keyword>
<dbReference type="Pfam" id="PF02144">
    <property type="entry name" value="Rad1"/>
    <property type="match status" value="1"/>
</dbReference>
<dbReference type="InterPro" id="IPR003021">
    <property type="entry name" value="Rad1_Rec1_Rad17"/>
</dbReference>
<keyword evidence="5" id="KW-0539">Nucleus</keyword>
<dbReference type="PANTHER" id="PTHR10870">
    <property type="entry name" value="CELL CYCLE CHECKPOINT PROTEIN RAD1"/>
    <property type="match status" value="1"/>
</dbReference>
<dbReference type="InterPro" id="IPR046938">
    <property type="entry name" value="DNA_clamp_sf"/>
</dbReference>
<dbReference type="GO" id="GO:0030896">
    <property type="term" value="C:checkpoint clamp complex"/>
    <property type="evidence" value="ECO:0007669"/>
    <property type="project" value="TreeGrafter"/>
</dbReference>
<dbReference type="AlphaFoldDB" id="A0A9W8H636"/>
<dbReference type="GO" id="GO:0000077">
    <property type="term" value="P:DNA damage checkpoint signaling"/>
    <property type="evidence" value="ECO:0007669"/>
    <property type="project" value="InterPro"/>
</dbReference>
<evidence type="ECO:0000256" key="3">
    <source>
        <dbReference type="ARBA" id="ARBA00022763"/>
    </source>
</evidence>
<evidence type="ECO:0000256" key="5">
    <source>
        <dbReference type="ARBA" id="ARBA00023242"/>
    </source>
</evidence>
<dbReference type="GO" id="GO:0008311">
    <property type="term" value="F:double-stranded DNA 3'-5' DNA exonuclease activity"/>
    <property type="evidence" value="ECO:0007669"/>
    <property type="project" value="UniProtKB-EC"/>
</dbReference>
<organism evidence="6 7">
    <name type="scientific">Coemansia javaensis</name>
    <dbReference type="NCBI Taxonomy" id="2761396"/>
    <lineage>
        <taxon>Eukaryota</taxon>
        <taxon>Fungi</taxon>
        <taxon>Fungi incertae sedis</taxon>
        <taxon>Zoopagomycota</taxon>
        <taxon>Kickxellomycotina</taxon>
        <taxon>Kickxellomycetes</taxon>
        <taxon>Kickxellales</taxon>
        <taxon>Kickxellaceae</taxon>
        <taxon>Coemansia</taxon>
    </lineage>
</organism>
<comment type="similarity">
    <text evidence="2">Belongs to the rad1 family.</text>
</comment>
<name>A0A9W8H636_9FUNG</name>
<dbReference type="EC" id="3.1.11.2" evidence="6"/>
<evidence type="ECO:0000256" key="2">
    <source>
        <dbReference type="ARBA" id="ARBA00010991"/>
    </source>
</evidence>
<evidence type="ECO:0000256" key="4">
    <source>
        <dbReference type="ARBA" id="ARBA00023204"/>
    </source>
</evidence>
<evidence type="ECO:0000313" key="6">
    <source>
        <dbReference type="EMBL" id="KAJ2776964.1"/>
    </source>
</evidence>
<evidence type="ECO:0000313" key="7">
    <source>
        <dbReference type="Proteomes" id="UP001140217"/>
    </source>
</evidence>
<gene>
    <name evidence="6" type="primary">rad1</name>
    <name evidence="6" type="ORF">H4R18_005403</name>
</gene>
<keyword evidence="4" id="KW-0234">DNA repair</keyword>
<dbReference type="EMBL" id="JANBUL010000322">
    <property type="protein sequence ID" value="KAJ2776964.1"/>
    <property type="molecule type" value="Genomic_DNA"/>
</dbReference>
<dbReference type="PANTHER" id="PTHR10870:SF0">
    <property type="entry name" value="CELL CYCLE CHECKPOINT PROTEIN RAD1"/>
    <property type="match status" value="1"/>
</dbReference>
<dbReference type="PRINTS" id="PR01245">
    <property type="entry name" value="RAD1REC1"/>
</dbReference>
<proteinExistence type="inferred from homology"/>
<evidence type="ECO:0000256" key="1">
    <source>
        <dbReference type="ARBA" id="ARBA00004123"/>
    </source>
</evidence>
<accession>A0A9W8H636</accession>
<reference evidence="6" key="1">
    <citation type="submission" date="2022-07" db="EMBL/GenBank/DDBJ databases">
        <title>Phylogenomic reconstructions and comparative analyses of Kickxellomycotina fungi.</title>
        <authorList>
            <person name="Reynolds N.K."/>
            <person name="Stajich J.E."/>
            <person name="Barry K."/>
            <person name="Grigoriev I.V."/>
            <person name="Crous P."/>
            <person name="Smith M.E."/>
        </authorList>
    </citation>
    <scope>NUCLEOTIDE SEQUENCE</scope>
    <source>
        <strain evidence="6">NBRC 105414</strain>
    </source>
</reference>
<comment type="caution">
    <text evidence="6">The sequence shown here is derived from an EMBL/GenBank/DDBJ whole genome shotgun (WGS) entry which is preliminary data.</text>
</comment>